<feature type="transmembrane region" description="Helical" evidence="10">
    <location>
        <begin position="370"/>
        <end position="389"/>
    </location>
</feature>
<dbReference type="KEGG" id="smo:SELMODRAFT_177267"/>
<feature type="transmembrane region" description="Helical" evidence="10">
    <location>
        <begin position="339"/>
        <end position="358"/>
    </location>
</feature>
<evidence type="ECO:0000313" key="12">
    <source>
        <dbReference type="Proteomes" id="UP000001514"/>
    </source>
</evidence>
<evidence type="ECO:0000256" key="3">
    <source>
        <dbReference type="ARBA" id="ARBA00007134"/>
    </source>
</evidence>
<dbReference type="Pfam" id="PF13347">
    <property type="entry name" value="MFS_2"/>
    <property type="match status" value="1"/>
</dbReference>
<evidence type="ECO:0000256" key="8">
    <source>
        <dbReference type="ARBA" id="ARBA00022989"/>
    </source>
</evidence>
<keyword evidence="4" id="KW-0813">Transport</keyword>
<dbReference type="eggNOG" id="KOG0637">
    <property type="taxonomic scope" value="Eukaryota"/>
</dbReference>
<keyword evidence="12" id="KW-1185">Reference proteome</keyword>
<sequence>MSVLPTFSTSAATGAAAKKKKDSRKIRQRQLFRVSSVAAGIQFGWALQLSLLTPYVQELGIPHTFASYIWLCGPITGMLVQPIVGYYSDNCRSRWGRRRPFLVAGCVCVIIAVLIIGFSADLGHLFGDSMESTTKTRAIVMFVLGFWLLDLANNTLQGPCRALLADLTGRSQRRTRRANAFFSLFMAIGNILGFATGAYGNWAKVFPFAITTACDMACANLKSAFFLDIIMLIFTTLLSITAAPETILSSEGLSESPHGPEVLPTCETENKAFFWELFSTMKTLPRQMWYILLVTALTWVAWFPFLLYDTDWMGHEIYRGQPDSRLQARTDLYNKGVRMGSFGLMLNSVVLGLTSLMVEPLCRRVGPSYLWGFADVILAFCFAGIVGITKVAGKGRSPPSAGVLTVVLLLFSILGIPLAVTYSVPYALTASYTSSIGGGQGLSMGVLNLAVVIPQVIISLGSGPWDQAFGGGNIPSFLVASGAALIGGVLAITKLPKTHTKRDHKPPPIEVEFPTPGIRRTRSAPVFSKMA</sequence>
<dbReference type="GO" id="GO:0005773">
    <property type="term" value="C:vacuole"/>
    <property type="evidence" value="ECO:0000318"/>
    <property type="project" value="GO_Central"/>
</dbReference>
<feature type="transmembrane region" description="Helical" evidence="10">
    <location>
        <begin position="441"/>
        <end position="462"/>
    </location>
</feature>
<dbReference type="Gene3D" id="1.20.1250.20">
    <property type="entry name" value="MFS general substrate transporter like domains"/>
    <property type="match status" value="1"/>
</dbReference>
<dbReference type="UniPathway" id="UPA00238"/>
<feature type="transmembrane region" description="Helical" evidence="10">
    <location>
        <begin position="31"/>
        <end position="56"/>
    </location>
</feature>
<evidence type="ECO:0000256" key="1">
    <source>
        <dbReference type="ARBA" id="ARBA00004141"/>
    </source>
</evidence>
<dbReference type="Proteomes" id="UP000001514">
    <property type="component" value="Unassembled WGS sequence"/>
</dbReference>
<accession>D8S6M4</accession>
<keyword evidence="7" id="KW-0769">Symport</keyword>
<evidence type="ECO:0000256" key="9">
    <source>
        <dbReference type="ARBA" id="ARBA00023136"/>
    </source>
</evidence>
<name>D8S6M4_SELML</name>
<evidence type="ECO:0000256" key="4">
    <source>
        <dbReference type="ARBA" id="ARBA00022448"/>
    </source>
</evidence>
<evidence type="ECO:0000256" key="5">
    <source>
        <dbReference type="ARBA" id="ARBA00022597"/>
    </source>
</evidence>
<keyword evidence="6 10" id="KW-0812">Transmembrane</keyword>
<comment type="pathway">
    <text evidence="2">Glycan biosynthesis; sucrose metabolism.</text>
</comment>
<feature type="transmembrane region" description="Helical" evidence="10">
    <location>
        <begin position="100"/>
        <end position="118"/>
    </location>
</feature>
<evidence type="ECO:0000256" key="6">
    <source>
        <dbReference type="ARBA" id="ARBA00022692"/>
    </source>
</evidence>
<dbReference type="GO" id="GO:0005886">
    <property type="term" value="C:plasma membrane"/>
    <property type="evidence" value="ECO:0000318"/>
    <property type="project" value="GO_Central"/>
</dbReference>
<dbReference type="EMBL" id="GL377604">
    <property type="protein sequence ID" value="EFJ19827.1"/>
    <property type="molecule type" value="Genomic_DNA"/>
</dbReference>
<dbReference type="PANTHER" id="PTHR19432:SF90">
    <property type="entry name" value="SUCROSE TRANSPORT PROTEIN SUC4"/>
    <property type="match status" value="1"/>
</dbReference>
<dbReference type="Gramene" id="EFJ19827">
    <property type="protein sequence ID" value="EFJ19827"/>
    <property type="gene ID" value="SELMODRAFT_177267"/>
</dbReference>
<feature type="transmembrane region" description="Helical" evidence="10">
    <location>
        <begin position="401"/>
        <end position="429"/>
    </location>
</feature>
<comment type="subcellular location">
    <subcellularLocation>
        <location evidence="1">Membrane</location>
        <topology evidence="1">Multi-pass membrane protein</topology>
    </subcellularLocation>
</comment>
<feature type="transmembrane region" description="Helical" evidence="10">
    <location>
        <begin position="138"/>
        <end position="156"/>
    </location>
</feature>
<dbReference type="FunFam" id="1.20.1250.20:FF:000182">
    <property type="entry name" value="Sucrose transporter SUC2"/>
    <property type="match status" value="1"/>
</dbReference>
<reference evidence="11 12" key="1">
    <citation type="journal article" date="2011" name="Science">
        <title>The Selaginella genome identifies genetic changes associated with the evolution of vascular plants.</title>
        <authorList>
            <person name="Banks J.A."/>
            <person name="Nishiyama T."/>
            <person name="Hasebe M."/>
            <person name="Bowman J.L."/>
            <person name="Gribskov M."/>
            <person name="dePamphilis C."/>
            <person name="Albert V.A."/>
            <person name="Aono N."/>
            <person name="Aoyama T."/>
            <person name="Ambrose B.A."/>
            <person name="Ashton N.W."/>
            <person name="Axtell M.J."/>
            <person name="Barker E."/>
            <person name="Barker M.S."/>
            <person name="Bennetzen J.L."/>
            <person name="Bonawitz N.D."/>
            <person name="Chapple C."/>
            <person name="Cheng C."/>
            <person name="Correa L.G."/>
            <person name="Dacre M."/>
            <person name="DeBarry J."/>
            <person name="Dreyer I."/>
            <person name="Elias M."/>
            <person name="Engstrom E.M."/>
            <person name="Estelle M."/>
            <person name="Feng L."/>
            <person name="Finet C."/>
            <person name="Floyd S.K."/>
            <person name="Frommer W.B."/>
            <person name="Fujita T."/>
            <person name="Gramzow L."/>
            <person name="Gutensohn M."/>
            <person name="Harholt J."/>
            <person name="Hattori M."/>
            <person name="Heyl A."/>
            <person name="Hirai T."/>
            <person name="Hiwatashi Y."/>
            <person name="Ishikawa M."/>
            <person name="Iwata M."/>
            <person name="Karol K.G."/>
            <person name="Koehler B."/>
            <person name="Kolukisaoglu U."/>
            <person name="Kubo M."/>
            <person name="Kurata T."/>
            <person name="Lalonde S."/>
            <person name="Li K."/>
            <person name="Li Y."/>
            <person name="Litt A."/>
            <person name="Lyons E."/>
            <person name="Manning G."/>
            <person name="Maruyama T."/>
            <person name="Michael T.P."/>
            <person name="Mikami K."/>
            <person name="Miyazaki S."/>
            <person name="Morinaga S."/>
            <person name="Murata T."/>
            <person name="Mueller-Roeber B."/>
            <person name="Nelson D.R."/>
            <person name="Obara M."/>
            <person name="Oguri Y."/>
            <person name="Olmstead R.G."/>
            <person name="Onodera N."/>
            <person name="Petersen B.L."/>
            <person name="Pils B."/>
            <person name="Prigge M."/>
            <person name="Rensing S.A."/>
            <person name="Riano-Pachon D.M."/>
            <person name="Roberts A.W."/>
            <person name="Sato Y."/>
            <person name="Scheller H.V."/>
            <person name="Schulz B."/>
            <person name="Schulz C."/>
            <person name="Shakirov E.V."/>
            <person name="Shibagaki N."/>
            <person name="Shinohara N."/>
            <person name="Shippen D.E."/>
            <person name="Soerensen I."/>
            <person name="Sotooka R."/>
            <person name="Sugimoto N."/>
            <person name="Sugita M."/>
            <person name="Sumikawa N."/>
            <person name="Tanurdzic M."/>
            <person name="Theissen G."/>
            <person name="Ulvskov P."/>
            <person name="Wakazuki S."/>
            <person name="Weng J.K."/>
            <person name="Willats W.W."/>
            <person name="Wipf D."/>
            <person name="Wolf P.G."/>
            <person name="Yang L."/>
            <person name="Zimmer A.D."/>
            <person name="Zhu Q."/>
            <person name="Mitros T."/>
            <person name="Hellsten U."/>
            <person name="Loque D."/>
            <person name="Otillar R."/>
            <person name="Salamov A."/>
            <person name="Schmutz J."/>
            <person name="Shapiro H."/>
            <person name="Lindquist E."/>
            <person name="Lucas S."/>
            <person name="Rokhsar D."/>
            <person name="Grigoriev I.V."/>
        </authorList>
    </citation>
    <scope>NUCLEOTIDE SEQUENCE [LARGE SCALE GENOMIC DNA]</scope>
</reference>
<feature type="transmembrane region" description="Helical" evidence="10">
    <location>
        <begin position="474"/>
        <end position="492"/>
    </location>
</feature>
<dbReference type="FunCoup" id="D8S6M4">
    <property type="interactions" value="1612"/>
</dbReference>
<feature type="transmembrane region" description="Helical" evidence="10">
    <location>
        <begin position="177"/>
        <end position="199"/>
    </location>
</feature>
<dbReference type="CDD" id="cd17313">
    <property type="entry name" value="MFS_SLC45_SUC"/>
    <property type="match status" value="1"/>
</dbReference>
<feature type="transmembrane region" description="Helical" evidence="10">
    <location>
        <begin position="68"/>
        <end position="88"/>
    </location>
</feature>
<protein>
    <submittedName>
        <fullName evidence="11">Uncharacterized protein SUT4L2-1</fullName>
    </submittedName>
</protein>
<dbReference type="OMA" id="HAKNCFC"/>
<evidence type="ECO:0000256" key="2">
    <source>
        <dbReference type="ARBA" id="ARBA00004914"/>
    </source>
</evidence>
<dbReference type="InParanoid" id="D8S6M4"/>
<dbReference type="InterPro" id="IPR005989">
    <property type="entry name" value="Suc_symporter_pln"/>
</dbReference>
<dbReference type="SUPFAM" id="SSF103473">
    <property type="entry name" value="MFS general substrate transporter"/>
    <property type="match status" value="1"/>
</dbReference>
<proteinExistence type="inferred from homology"/>
<dbReference type="PANTHER" id="PTHR19432">
    <property type="entry name" value="SUGAR TRANSPORTER"/>
    <property type="match status" value="1"/>
</dbReference>
<dbReference type="GO" id="GO:0008506">
    <property type="term" value="F:sucrose:proton symporter activity"/>
    <property type="evidence" value="ECO:0000318"/>
    <property type="project" value="GO_Central"/>
</dbReference>
<feature type="transmembrane region" description="Helical" evidence="10">
    <location>
        <begin position="225"/>
        <end position="243"/>
    </location>
</feature>
<organism evidence="12">
    <name type="scientific">Selaginella moellendorffii</name>
    <name type="common">Spikemoss</name>
    <dbReference type="NCBI Taxonomy" id="88036"/>
    <lineage>
        <taxon>Eukaryota</taxon>
        <taxon>Viridiplantae</taxon>
        <taxon>Streptophyta</taxon>
        <taxon>Embryophyta</taxon>
        <taxon>Tracheophyta</taxon>
        <taxon>Lycopodiopsida</taxon>
        <taxon>Selaginellales</taxon>
        <taxon>Selaginellaceae</taxon>
        <taxon>Selaginella</taxon>
    </lineage>
</organism>
<evidence type="ECO:0000256" key="10">
    <source>
        <dbReference type="SAM" id="Phobius"/>
    </source>
</evidence>
<evidence type="ECO:0000256" key="7">
    <source>
        <dbReference type="ARBA" id="ARBA00022847"/>
    </source>
</evidence>
<evidence type="ECO:0000313" key="11">
    <source>
        <dbReference type="EMBL" id="EFJ19827.1"/>
    </source>
</evidence>
<gene>
    <name evidence="11" type="primary">SUT4L2-1</name>
    <name evidence="11" type="ORF">SELMODRAFT_177267</name>
</gene>
<dbReference type="NCBIfam" id="TIGR01301">
    <property type="entry name" value="GPH_sucrose"/>
    <property type="match status" value="1"/>
</dbReference>
<keyword evidence="9 10" id="KW-0472">Membrane</keyword>
<feature type="transmembrane region" description="Helical" evidence="10">
    <location>
        <begin position="288"/>
        <end position="308"/>
    </location>
</feature>
<dbReference type="InterPro" id="IPR036259">
    <property type="entry name" value="MFS_trans_sf"/>
</dbReference>
<dbReference type="AlphaFoldDB" id="D8S6M4"/>
<comment type="similarity">
    <text evidence="3">Belongs to the glycoside-pentoside-hexuronide (GPH) cation symporter transporter (TC 2.A.2.4) family.</text>
</comment>
<keyword evidence="5" id="KW-0762">Sugar transport</keyword>
<keyword evidence="8 10" id="KW-1133">Transmembrane helix</keyword>
<dbReference type="GO" id="GO:0005985">
    <property type="term" value="P:sucrose metabolic process"/>
    <property type="evidence" value="ECO:0007669"/>
    <property type="project" value="UniProtKB-UniPathway"/>
</dbReference>
<dbReference type="HOGENOM" id="CLU_025234_3_0_1"/>